<dbReference type="PANTHER" id="PTHR17630">
    <property type="entry name" value="DIENELACTONE HYDROLASE"/>
    <property type="match status" value="1"/>
</dbReference>
<evidence type="ECO:0000313" key="3">
    <source>
        <dbReference type="Proteomes" id="UP000799444"/>
    </source>
</evidence>
<dbReference type="GO" id="GO:0016787">
    <property type="term" value="F:hydrolase activity"/>
    <property type="evidence" value="ECO:0007669"/>
    <property type="project" value="UniProtKB-KW"/>
</dbReference>
<dbReference type="SUPFAM" id="SSF53474">
    <property type="entry name" value="alpha/beta-Hydrolases"/>
    <property type="match status" value="1"/>
</dbReference>
<dbReference type="Pfam" id="PF01738">
    <property type="entry name" value="DLH"/>
    <property type="match status" value="1"/>
</dbReference>
<evidence type="ECO:0000313" key="2">
    <source>
        <dbReference type="EMBL" id="KAF2736451.1"/>
    </source>
</evidence>
<organism evidence="2 3">
    <name type="scientific">Polyplosphaeria fusca</name>
    <dbReference type="NCBI Taxonomy" id="682080"/>
    <lineage>
        <taxon>Eukaryota</taxon>
        <taxon>Fungi</taxon>
        <taxon>Dikarya</taxon>
        <taxon>Ascomycota</taxon>
        <taxon>Pezizomycotina</taxon>
        <taxon>Dothideomycetes</taxon>
        <taxon>Pleosporomycetidae</taxon>
        <taxon>Pleosporales</taxon>
        <taxon>Tetraplosphaeriaceae</taxon>
        <taxon>Polyplosphaeria</taxon>
    </lineage>
</organism>
<feature type="domain" description="Dienelactone hydrolase" evidence="1">
    <location>
        <begin position="33"/>
        <end position="240"/>
    </location>
</feature>
<keyword evidence="3" id="KW-1185">Reference proteome</keyword>
<accession>A0A9P4R3V6</accession>
<dbReference type="InterPro" id="IPR029058">
    <property type="entry name" value="AB_hydrolase_fold"/>
</dbReference>
<dbReference type="PANTHER" id="PTHR17630:SF55">
    <property type="entry name" value="DIENELACTONE HYDROLASE FAMILY PROTEIN (AFU_ORTHOLOGUE AFUA_1G01900)"/>
    <property type="match status" value="1"/>
</dbReference>
<dbReference type="AlphaFoldDB" id="A0A9P4R3V6"/>
<dbReference type="InterPro" id="IPR002925">
    <property type="entry name" value="Dienelactn_hydro"/>
</dbReference>
<evidence type="ECO:0000259" key="1">
    <source>
        <dbReference type="Pfam" id="PF01738"/>
    </source>
</evidence>
<dbReference type="OrthoDB" id="10019231at2759"/>
<proteinExistence type="predicted"/>
<gene>
    <name evidence="2" type="ORF">EJ04DRAFT_489973</name>
</gene>
<reference evidence="2" key="1">
    <citation type="journal article" date="2020" name="Stud. Mycol.">
        <title>101 Dothideomycetes genomes: a test case for predicting lifestyles and emergence of pathogens.</title>
        <authorList>
            <person name="Haridas S."/>
            <person name="Albert R."/>
            <person name="Binder M."/>
            <person name="Bloem J."/>
            <person name="Labutti K."/>
            <person name="Salamov A."/>
            <person name="Andreopoulos B."/>
            <person name="Baker S."/>
            <person name="Barry K."/>
            <person name="Bills G."/>
            <person name="Bluhm B."/>
            <person name="Cannon C."/>
            <person name="Castanera R."/>
            <person name="Culley D."/>
            <person name="Daum C."/>
            <person name="Ezra D."/>
            <person name="Gonzalez J."/>
            <person name="Henrissat B."/>
            <person name="Kuo A."/>
            <person name="Liang C."/>
            <person name="Lipzen A."/>
            <person name="Lutzoni F."/>
            <person name="Magnuson J."/>
            <person name="Mondo S."/>
            <person name="Nolan M."/>
            <person name="Ohm R."/>
            <person name="Pangilinan J."/>
            <person name="Park H.-J."/>
            <person name="Ramirez L."/>
            <person name="Alfaro M."/>
            <person name="Sun H."/>
            <person name="Tritt A."/>
            <person name="Yoshinaga Y."/>
            <person name="Zwiers L.-H."/>
            <person name="Turgeon B."/>
            <person name="Goodwin S."/>
            <person name="Spatafora J."/>
            <person name="Crous P."/>
            <person name="Grigoriev I."/>
        </authorList>
    </citation>
    <scope>NUCLEOTIDE SEQUENCE</scope>
    <source>
        <strain evidence="2">CBS 125425</strain>
    </source>
</reference>
<dbReference type="EMBL" id="ML996125">
    <property type="protein sequence ID" value="KAF2736451.1"/>
    <property type="molecule type" value="Genomic_DNA"/>
</dbReference>
<name>A0A9P4R3V6_9PLEO</name>
<sequence>MSDCCKSGFAWGGKPEGSETKIAGINSYVTGTSKKAAILIVHDIFGWTFTNTRVIADHFAKEADATVYLADFFGGEVITVDMMTNPKKQAAFDVAAFLQRNGKEPRWPEIKGVAEALKKEYPKVGAMGYCYGGWAVFRLGAGTGLVDVISTAHPSMLEKSEIDAVKVPVQILAPENDERYLPELKEYSNKVIPTLGVPYEYVYFPGVNHGFAIRGDQSNKLQKESLERAKNSASKFFAQFLHD</sequence>
<dbReference type="Gene3D" id="3.40.50.1820">
    <property type="entry name" value="alpha/beta hydrolase"/>
    <property type="match status" value="1"/>
</dbReference>
<keyword evidence="2" id="KW-0378">Hydrolase</keyword>
<dbReference type="Proteomes" id="UP000799444">
    <property type="component" value="Unassembled WGS sequence"/>
</dbReference>
<comment type="caution">
    <text evidence="2">The sequence shown here is derived from an EMBL/GenBank/DDBJ whole genome shotgun (WGS) entry which is preliminary data.</text>
</comment>
<protein>
    <submittedName>
        <fullName evidence="2">Dienelactone hydrolase family protein</fullName>
    </submittedName>
</protein>